<keyword evidence="3" id="KW-1185">Reference proteome</keyword>
<feature type="transmembrane region" description="Helical" evidence="1">
    <location>
        <begin position="94"/>
        <end position="118"/>
    </location>
</feature>
<feature type="transmembrane region" description="Helical" evidence="1">
    <location>
        <begin position="192"/>
        <end position="214"/>
    </location>
</feature>
<feature type="transmembrane region" description="Helical" evidence="1">
    <location>
        <begin position="56"/>
        <end position="82"/>
    </location>
</feature>
<reference evidence="2 3" key="1">
    <citation type="journal article" date="2014" name="Int. J. Syst. Evol. Microbiol.">
        <title>Description of Galbitalea soli gen. nov., sp. nov., and Frondihabitans sucicola sp. nov.</title>
        <authorList>
            <person name="Kim S.J."/>
            <person name="Lim J.M."/>
            <person name="Ahn J.H."/>
            <person name="Weon H.Y."/>
            <person name="Hamada M."/>
            <person name="Suzuki K."/>
            <person name="Ahn T.Y."/>
            <person name="Kwon S.W."/>
        </authorList>
    </citation>
    <scope>NUCLEOTIDE SEQUENCE [LARGE SCALE GENOMIC DNA]</scope>
    <source>
        <strain evidence="2 3">NBRC 108727</strain>
    </source>
</reference>
<feature type="transmembrane region" description="Helical" evidence="1">
    <location>
        <begin position="31"/>
        <end position="49"/>
    </location>
</feature>
<keyword evidence="1" id="KW-1133">Transmembrane helix</keyword>
<gene>
    <name evidence="2" type="ORF">G3T37_11010</name>
</gene>
<dbReference type="EMBL" id="JAAGWZ010000003">
    <property type="protein sequence ID" value="NEM91885.1"/>
    <property type="molecule type" value="Genomic_DNA"/>
</dbReference>
<dbReference type="AlphaFoldDB" id="A0A7C9PNU6"/>
<feature type="transmembrane region" description="Helical" evidence="1">
    <location>
        <begin position="261"/>
        <end position="284"/>
    </location>
</feature>
<organism evidence="2 3">
    <name type="scientific">Galbitalea soli</name>
    <dbReference type="NCBI Taxonomy" id="1268042"/>
    <lineage>
        <taxon>Bacteria</taxon>
        <taxon>Bacillati</taxon>
        <taxon>Actinomycetota</taxon>
        <taxon>Actinomycetes</taxon>
        <taxon>Micrococcales</taxon>
        <taxon>Microbacteriaceae</taxon>
        <taxon>Galbitalea</taxon>
    </lineage>
</organism>
<proteinExistence type="predicted"/>
<evidence type="ECO:0000313" key="2">
    <source>
        <dbReference type="EMBL" id="NEM91885.1"/>
    </source>
</evidence>
<keyword evidence="1" id="KW-0812">Transmembrane</keyword>
<feature type="transmembrane region" description="Helical" evidence="1">
    <location>
        <begin position="130"/>
        <end position="149"/>
    </location>
</feature>
<sequence>MTVLAIVAAVGLVVDPRVVTGAPLWAKPLKFALSILIYAVSLAWLIGQLQRGRRLGWWAGTIASLFLAVEIVVIVGAAAFATTSHFNVTTPFHTMIWGLMAFSIVVVWAAAIPVAVLLWRAPLGDPARTLAIRAGLLIALLGMALAFLMTSPTPAQLADFHGVSGAHTVGRPDGGPGLPLLGWSTVAGDLRIPHFVGMHALQLIPLAALALELLGRRVAVLARARVRVAVIRAVVGLYLGGVVVLTWQALRGQSIVHPDALTVGVTAALVLLAVAAAVSGSAAATRRRAPGSIRPS</sequence>
<accession>A0A7C9PNU6</accession>
<dbReference type="Proteomes" id="UP000479756">
    <property type="component" value="Unassembled WGS sequence"/>
</dbReference>
<keyword evidence="1" id="KW-0472">Membrane</keyword>
<evidence type="ECO:0000313" key="3">
    <source>
        <dbReference type="Proteomes" id="UP000479756"/>
    </source>
</evidence>
<protein>
    <submittedName>
        <fullName evidence="2">Uncharacterized protein</fullName>
    </submittedName>
</protein>
<feature type="transmembrane region" description="Helical" evidence="1">
    <location>
        <begin position="226"/>
        <end position="249"/>
    </location>
</feature>
<name>A0A7C9PNU6_9MICO</name>
<comment type="caution">
    <text evidence="2">The sequence shown here is derived from an EMBL/GenBank/DDBJ whole genome shotgun (WGS) entry which is preliminary data.</text>
</comment>
<evidence type="ECO:0000256" key="1">
    <source>
        <dbReference type="SAM" id="Phobius"/>
    </source>
</evidence>